<dbReference type="Gene3D" id="3.40.50.1820">
    <property type="entry name" value="alpha/beta hydrolase"/>
    <property type="match status" value="1"/>
</dbReference>
<dbReference type="GO" id="GO:0003824">
    <property type="term" value="F:catalytic activity"/>
    <property type="evidence" value="ECO:0007669"/>
    <property type="project" value="UniProtKB-ARBA"/>
</dbReference>
<dbReference type="AlphaFoldDB" id="A0A7K0CXY8"/>
<feature type="domain" description="AB hydrolase-1" evidence="2">
    <location>
        <begin position="59"/>
        <end position="316"/>
    </location>
</feature>
<keyword evidence="1" id="KW-0732">Signal</keyword>
<gene>
    <name evidence="3" type="ORF">NRB20_14410</name>
</gene>
<feature type="chain" id="PRO_5029584102" description="AB hydrolase-1 domain-containing protein" evidence="1">
    <location>
        <begin position="27"/>
        <end position="337"/>
    </location>
</feature>
<organism evidence="3 4">
    <name type="scientific">Nocardia macrotermitis</name>
    <dbReference type="NCBI Taxonomy" id="2585198"/>
    <lineage>
        <taxon>Bacteria</taxon>
        <taxon>Bacillati</taxon>
        <taxon>Actinomycetota</taxon>
        <taxon>Actinomycetes</taxon>
        <taxon>Mycobacteriales</taxon>
        <taxon>Nocardiaceae</taxon>
        <taxon>Nocardia</taxon>
    </lineage>
</organism>
<dbReference type="EMBL" id="WEGK01000002">
    <property type="protein sequence ID" value="MQY18365.1"/>
    <property type="molecule type" value="Genomic_DNA"/>
</dbReference>
<evidence type="ECO:0000313" key="3">
    <source>
        <dbReference type="EMBL" id="MQY18365.1"/>
    </source>
</evidence>
<keyword evidence="4" id="KW-1185">Reference proteome</keyword>
<name>A0A7K0CXY8_9NOCA</name>
<dbReference type="InterPro" id="IPR000073">
    <property type="entry name" value="AB_hydrolase_1"/>
</dbReference>
<evidence type="ECO:0000256" key="1">
    <source>
        <dbReference type="SAM" id="SignalP"/>
    </source>
</evidence>
<dbReference type="Pfam" id="PF12697">
    <property type="entry name" value="Abhydrolase_6"/>
    <property type="match status" value="1"/>
</dbReference>
<feature type="signal peptide" evidence="1">
    <location>
        <begin position="1"/>
        <end position="26"/>
    </location>
</feature>
<accession>A0A7K0CXY8</accession>
<protein>
    <recommendedName>
        <fullName evidence="2">AB hydrolase-1 domain-containing protein</fullName>
    </recommendedName>
</protein>
<evidence type="ECO:0000259" key="2">
    <source>
        <dbReference type="Pfam" id="PF12697"/>
    </source>
</evidence>
<dbReference type="InterPro" id="IPR029058">
    <property type="entry name" value="AB_hydrolase_fold"/>
</dbReference>
<dbReference type="PROSITE" id="PS51257">
    <property type="entry name" value="PROKAR_LIPOPROTEIN"/>
    <property type="match status" value="1"/>
</dbReference>
<reference evidence="3 4" key="1">
    <citation type="submission" date="2019-10" db="EMBL/GenBank/DDBJ databases">
        <title>Nocardia macrotermitis sp. nov. and Nocardia aurantia sp. nov., isolated from the gut of fungus growing-termite Macrotermes natalensis.</title>
        <authorList>
            <person name="Benndorf R."/>
            <person name="Schwitalla J."/>
            <person name="Martin K."/>
            <person name="De Beer W."/>
            <person name="Kaster A.-K."/>
            <person name="Vollmers J."/>
            <person name="Poulsen M."/>
            <person name="Beemelmanns C."/>
        </authorList>
    </citation>
    <scope>NUCLEOTIDE SEQUENCE [LARGE SCALE GENOMIC DNA]</scope>
    <source>
        <strain evidence="3 4">RB20</strain>
    </source>
</reference>
<dbReference type="SUPFAM" id="SSF53474">
    <property type="entry name" value="alpha/beta-Hydrolases"/>
    <property type="match status" value="1"/>
</dbReference>
<evidence type="ECO:0000313" key="4">
    <source>
        <dbReference type="Proteomes" id="UP000438448"/>
    </source>
</evidence>
<comment type="caution">
    <text evidence="3">The sequence shown here is derived from an EMBL/GenBank/DDBJ whole genome shotgun (WGS) entry which is preliminary data.</text>
</comment>
<proteinExistence type="predicted"/>
<sequence>MRASVRTLTLFVVIALSCALAGVARADTGPAPCRSFSIAIPQGRLGATLCAPASATTVLVLMAGSNYNGTYWDFAYQPQIYNFREAMNRAGYATLVVDRLGNGSSSHPPALTLNAANTSEPLHDIVRSLRHGLAGAAPFARVVTAGHSLSSGTSVMEASKYHDVDAVVLTGYSHALNVAETLGVISTYHRAVDDPVFAGSGLDAGYLTTRPGTRMHDFFAPGDADPAVVARDERTKEVFSLTEYPDSLLSTLPGMSSEIDVPVLIVDGSLDRLSCGAGYSACTSSATLRAEEAPYFAPAARLQTFVLPGSGHSVNLARNTGMYQNVVLSWLNSTVGH</sequence>
<dbReference type="Proteomes" id="UP000438448">
    <property type="component" value="Unassembled WGS sequence"/>
</dbReference>